<evidence type="ECO:0000256" key="1">
    <source>
        <dbReference type="SAM" id="Phobius"/>
    </source>
</evidence>
<feature type="transmembrane region" description="Helical" evidence="1">
    <location>
        <begin position="46"/>
        <end position="67"/>
    </location>
</feature>
<reference evidence="2 3" key="1">
    <citation type="submission" date="2016-10" db="EMBL/GenBank/DDBJ databases">
        <authorList>
            <person name="Varghese N."/>
            <person name="Submissions S."/>
        </authorList>
    </citation>
    <scope>NUCLEOTIDE SEQUENCE [LARGE SCALE GENOMIC DNA]</scope>
    <source>
        <strain evidence="2 3">IBRC-M10081</strain>
    </source>
</reference>
<evidence type="ECO:0000313" key="3">
    <source>
        <dbReference type="Proteomes" id="UP000243605"/>
    </source>
</evidence>
<keyword evidence="1" id="KW-1133">Transmembrane helix</keyword>
<proteinExistence type="predicted"/>
<accession>A0A662Z6A7</accession>
<evidence type="ECO:0000313" key="2">
    <source>
        <dbReference type="EMBL" id="SEW10650.1"/>
    </source>
</evidence>
<dbReference type="RefSeq" id="WP_091475583.1">
    <property type="nucleotide sequence ID" value="NZ_FOIT01000005.1"/>
</dbReference>
<dbReference type="EMBL" id="FOIT01000005">
    <property type="protein sequence ID" value="SEW10650.1"/>
    <property type="molecule type" value="Genomic_DNA"/>
</dbReference>
<gene>
    <name evidence="2" type="ORF">SAMN05192557_1619</name>
</gene>
<keyword evidence="1" id="KW-0472">Membrane</keyword>
<name>A0A662Z6A7_9STAP</name>
<feature type="transmembrane region" description="Helical" evidence="1">
    <location>
        <begin position="15"/>
        <end position="34"/>
    </location>
</feature>
<keyword evidence="1" id="KW-0812">Transmembrane</keyword>
<keyword evidence="3" id="KW-1185">Reference proteome</keyword>
<dbReference type="AlphaFoldDB" id="A0A662Z6A7"/>
<dbReference type="Proteomes" id="UP000243605">
    <property type="component" value="Unassembled WGS sequence"/>
</dbReference>
<protein>
    <submittedName>
        <fullName evidence="2">Uncharacterized protein</fullName>
    </submittedName>
</protein>
<organism evidence="2 3">
    <name type="scientific">Aliicoccus persicus</name>
    <dbReference type="NCBI Taxonomy" id="930138"/>
    <lineage>
        <taxon>Bacteria</taxon>
        <taxon>Bacillati</taxon>
        <taxon>Bacillota</taxon>
        <taxon>Bacilli</taxon>
        <taxon>Bacillales</taxon>
        <taxon>Staphylococcaceae</taxon>
        <taxon>Aliicoccus</taxon>
    </lineage>
</organism>
<sequence>MSIIRPKRKRTKNRLFIDSIFIAYFILLVVYVLNGQYWQVDMVGTIVEYTAFVLLLVIVGVIIYKIIEQVRKGRDN</sequence>